<evidence type="ECO:0000313" key="3">
    <source>
        <dbReference type="Proteomes" id="UP001189429"/>
    </source>
</evidence>
<dbReference type="Proteomes" id="UP001189429">
    <property type="component" value="Unassembled WGS sequence"/>
</dbReference>
<feature type="compositionally biased region" description="Gly residues" evidence="1">
    <location>
        <begin position="1877"/>
        <end position="1893"/>
    </location>
</feature>
<reference evidence="2" key="1">
    <citation type="submission" date="2023-10" db="EMBL/GenBank/DDBJ databases">
        <authorList>
            <person name="Chen Y."/>
            <person name="Shah S."/>
            <person name="Dougan E. K."/>
            <person name="Thang M."/>
            <person name="Chan C."/>
        </authorList>
    </citation>
    <scope>NUCLEOTIDE SEQUENCE [LARGE SCALE GENOMIC DNA]</scope>
</reference>
<evidence type="ECO:0000313" key="2">
    <source>
        <dbReference type="EMBL" id="CAK0855314.1"/>
    </source>
</evidence>
<name>A0ABN9U824_9DINO</name>
<feature type="region of interest" description="Disordered" evidence="1">
    <location>
        <begin position="1164"/>
        <end position="1193"/>
    </location>
</feature>
<dbReference type="InterPro" id="IPR043502">
    <property type="entry name" value="DNA/RNA_pol_sf"/>
</dbReference>
<evidence type="ECO:0008006" key="4">
    <source>
        <dbReference type="Google" id="ProtNLM"/>
    </source>
</evidence>
<proteinExistence type="predicted"/>
<keyword evidence="3" id="KW-1185">Reference proteome</keyword>
<sequence>MGENTEELMLFILNINKKLAEMQETFCTTQNSFNDCFKGVAENPGGAVLSETERPDAEIEEQFKFALDARGVAEAASAVDPGGAVCYEVGPMPLGKHRKVVGLPLIQRTSLSSSSATLGRDGFVFEKRIIFESILLEDWCMVVGQIAQAAILGAANIGGAWLGRCPPCPQAPGCPAPALSCPPVSLTCPAPPAPPALTCPQVTCAAPACPPCEAPAREEVAPCPSPAREDAGADGRLAACLPLKAVVLIGADSMLAVVSSSDLVPGDVILVRYAADDLWHERVLSWALPVDKSGAVHWVVATPDGDMYVETIEGGSADDSPVEWIRPAADGRLPVGFQDAVYSFQRGEIDGALLEKCVKKGATMALMDAREHGVTPVTMTVARAPGGRRVPIEEVVGAGFVQPALRDGAPDGADAGGAMVAGTATPRTGVWRVVEEGNSLGYDVGREVKPVTVYIGCKGVYSPDGKDSVFVEFSDEDEGDFVKRVAPRPPPKESSAQDARTLAIKFNPQGRMRDWRDVVDSCQQEEFEDFPVSGPRSMSWCLHFLRRRHTPLDHHLMFRSTCSLKPEQWGVAEHETLLRIIELAGQCDQLDVTNLACMEAAARRVQTIEWAYHDKIRETDAGSTSRLSIEEATAFSGLSRAGDLMMVLPALLEHVKLQVEKDAAIMKNIRKAKEERELRRQAVASLANQAIYTLNDLAGSERGSSVSQPGEGRAPHGAVQRRVYAAAAAMGPPPALSPSGALQELRGCTVYEDVQSTVVPYDDMKASLPMSGNRPVPLAELFGAGGQAEVDGFLDSHLLKSEAASHNLKGAPRETYMDEVLRNSPRAYQRLVKRLERAGMIDYTVQPQEFCSLFFVRKKNGSQRLVVDCRRSNCWFSAADPVQLSTGAGLGNLEVPDGARLYVGHVDIKDAFYHFELPERVRNLFALPAVPAWVAGLAEVGGVRVSPGTSVYPRLRVLPMGWSHALWVCQTLHRRIIQVSARDIEKVVGHCTFLALLSRTSLSIFRSVYTFIARHRDHGTVPLWESVRWELEAFRNVIPLIRRDFGAPWSSKVMASDASFWGYGVVSRDLPPDKVQQLGRVSERWRFSGKAQVRSREGVLGPDGELDIGDWVKKVEEDSQEREDALSDLPEVLKERGWAVLMSKKWGVPISNIVQGEVDAQSDHRAAGDSCGAASGPEAARADLPSAGLPSAGSATAEGVLAAERGDGRTCPRLLRSAATQLKAARRALRLPIAGRQRYLQARSVRTEAVRLRYSEFLEELDQWLGPSGLSRRPCPSGRLGAGTVGQFDQDLSDWMNEQYMEGYDHWRGSNMMAAIAWADPRLGRVGGHGLPLSRQALKGWRLLTPASSRLPLPSEVVFAIAMELLVMDRWSMAVCTMLSLVFLMRPGDWRTVRVEHLTPPAVGGSRGLARWSLVLHPLENEGSLPSKTGEFDESLLLDLEEDQWLAPLCQRLVLGRDPQEPLFAFSQAEFARCFKTAGAKLLLQRPPPPYILRHSGASRDFAEQRRTLVGVKRRGRWRTDASVRRYEKGGRLGSEFAKLPLCLQNHARWCLRYLPAALSGSLQPRPPPLRSNDLAPGLKDLSAADQAKVDLGNTLMSFTVSCIPPLVLAADEYLVEVRHEALPQWWYVGSAIEFRTNKGRRFSHVAAWGSGRDEDARVFRASPRHCILSLRLVDGFLQGIEEGPCHVDEDQGLDMFMVYWVEASASASASLEEVKCPKGHLMREGWSRAGHVCDECSRSGTVARCGGGCDYDLCAVCFRHHAEGWGSAVQRRGFEYRDAALRFAALRGAGPPSALVLGPLRLELEDHPWLDVCGELSGACRGGLRGLRALAGRALGLQGSARAPHGGAGQELEEGLRAPGASFGGSAPRQLRGPLLGAGAGGAPGAAAGGSSAGPRLASGAVDEATFAGLVVNVESGARVRAWGQAERLSMCEKAAADAGEFNPGQWERRIVCSSTFA</sequence>
<dbReference type="EMBL" id="CAUYUJ010015539">
    <property type="protein sequence ID" value="CAK0855314.1"/>
    <property type="molecule type" value="Genomic_DNA"/>
</dbReference>
<feature type="region of interest" description="Disordered" evidence="1">
    <location>
        <begin position="1875"/>
        <end position="1896"/>
    </location>
</feature>
<evidence type="ECO:0000256" key="1">
    <source>
        <dbReference type="SAM" id="MobiDB-lite"/>
    </source>
</evidence>
<accession>A0ABN9U824</accession>
<dbReference type="SUPFAM" id="SSF56672">
    <property type="entry name" value="DNA/RNA polymerases"/>
    <property type="match status" value="1"/>
</dbReference>
<gene>
    <name evidence="2" type="ORF">PCOR1329_LOCUS46091</name>
</gene>
<organism evidence="2 3">
    <name type="scientific">Prorocentrum cordatum</name>
    <dbReference type="NCBI Taxonomy" id="2364126"/>
    <lineage>
        <taxon>Eukaryota</taxon>
        <taxon>Sar</taxon>
        <taxon>Alveolata</taxon>
        <taxon>Dinophyceae</taxon>
        <taxon>Prorocentrales</taxon>
        <taxon>Prorocentraceae</taxon>
        <taxon>Prorocentrum</taxon>
    </lineage>
</organism>
<comment type="caution">
    <text evidence="2">The sequence shown here is derived from an EMBL/GenBank/DDBJ whole genome shotgun (WGS) entry which is preliminary data.</text>
</comment>
<protein>
    <recommendedName>
        <fullName evidence="4">Calmodulin</fullName>
    </recommendedName>
</protein>